<keyword evidence="2 6" id="KW-0812">Transmembrane</keyword>
<evidence type="ECO:0000313" key="8">
    <source>
        <dbReference type="Proteomes" id="UP000616608"/>
    </source>
</evidence>
<name>A0A917LIG0_9BACI</name>
<keyword evidence="3 6" id="KW-1133">Transmembrane helix</keyword>
<dbReference type="PANTHER" id="PTHR30520">
    <property type="entry name" value="FORMATE TRANSPORTER-RELATED"/>
    <property type="match status" value="1"/>
</dbReference>
<evidence type="ECO:0000313" key="7">
    <source>
        <dbReference type="EMBL" id="GGG26796.1"/>
    </source>
</evidence>
<dbReference type="InterPro" id="IPR024002">
    <property type="entry name" value="For/NO2_transpt_CS"/>
</dbReference>
<dbReference type="InterPro" id="IPR023271">
    <property type="entry name" value="Aquaporin-like"/>
</dbReference>
<comment type="caution">
    <text evidence="7">The sequence shown here is derived from an EMBL/GenBank/DDBJ whole genome shotgun (WGS) entry which is preliminary data.</text>
</comment>
<evidence type="ECO:0000256" key="1">
    <source>
        <dbReference type="ARBA" id="ARBA00004141"/>
    </source>
</evidence>
<accession>A0A917LIG0</accession>
<feature type="transmembrane region" description="Helical" evidence="6">
    <location>
        <begin position="23"/>
        <end position="45"/>
    </location>
</feature>
<evidence type="ECO:0000256" key="5">
    <source>
        <dbReference type="ARBA" id="ARBA00049660"/>
    </source>
</evidence>
<feature type="transmembrane region" description="Helical" evidence="6">
    <location>
        <begin position="99"/>
        <end position="123"/>
    </location>
</feature>
<dbReference type="Proteomes" id="UP000616608">
    <property type="component" value="Unassembled WGS sequence"/>
</dbReference>
<feature type="transmembrane region" description="Helical" evidence="6">
    <location>
        <begin position="223"/>
        <end position="242"/>
    </location>
</feature>
<feature type="transmembrane region" description="Helical" evidence="6">
    <location>
        <begin position="178"/>
        <end position="203"/>
    </location>
</feature>
<keyword evidence="8" id="KW-1185">Reference proteome</keyword>
<dbReference type="RefSeq" id="WP_188615082.1">
    <property type="nucleotide sequence ID" value="NZ_BMJT01000007.1"/>
</dbReference>
<dbReference type="GO" id="GO:0005886">
    <property type="term" value="C:plasma membrane"/>
    <property type="evidence" value="ECO:0007669"/>
    <property type="project" value="TreeGrafter"/>
</dbReference>
<dbReference type="AlphaFoldDB" id="A0A917LIG0"/>
<dbReference type="EMBL" id="BMJT01000007">
    <property type="protein sequence ID" value="GGG26796.1"/>
    <property type="molecule type" value="Genomic_DNA"/>
</dbReference>
<evidence type="ECO:0000256" key="6">
    <source>
        <dbReference type="SAM" id="Phobius"/>
    </source>
</evidence>
<feature type="transmembrane region" description="Helical" evidence="6">
    <location>
        <begin position="57"/>
        <end position="78"/>
    </location>
</feature>
<dbReference type="InterPro" id="IPR000292">
    <property type="entry name" value="For/NO2_transpt"/>
</dbReference>
<feature type="transmembrane region" description="Helical" evidence="6">
    <location>
        <begin position="143"/>
        <end position="166"/>
    </location>
</feature>
<dbReference type="PANTHER" id="PTHR30520:SF8">
    <property type="entry name" value="NITRITE TRANSPORTER NIRC"/>
    <property type="match status" value="1"/>
</dbReference>
<dbReference type="GO" id="GO:0015499">
    <property type="term" value="F:formate transmembrane transporter activity"/>
    <property type="evidence" value="ECO:0007669"/>
    <property type="project" value="TreeGrafter"/>
</dbReference>
<proteinExistence type="inferred from homology"/>
<dbReference type="Gene3D" id="1.20.1080.10">
    <property type="entry name" value="Glycerol uptake facilitator protein"/>
    <property type="match status" value="1"/>
</dbReference>
<reference evidence="7" key="2">
    <citation type="submission" date="2020-09" db="EMBL/GenBank/DDBJ databases">
        <authorList>
            <person name="Sun Q."/>
            <person name="Zhou Y."/>
        </authorList>
    </citation>
    <scope>NUCLEOTIDE SEQUENCE</scope>
    <source>
        <strain evidence="7">CGMCC 1.15760</strain>
    </source>
</reference>
<sequence>MTIEKIIRASQDKVMMLQQHKKAYFYQTILGGMYIGFGMLLLLTLGSQLQGEPYVKLVQGATFGIALTLVLMAGADLFTGNPLLMTITYQTKHITKIQAVQATISSYIGNAIGAVIIGSLFYWSGLMHEAFQEGVIQTATLKITPSFTALLVRGILCNMLVCIAVWANFKMQTEVGRILIIFCCILPFITMGFEHSIANMTLFSVVAQLPQHNITLLNMLSNLLPVTIGNIIGGVFIALAYLSTVVTQAK</sequence>
<comment type="similarity">
    <text evidence="5">Belongs to the FNT transporter (TC 1.A.16) family.</text>
</comment>
<comment type="subcellular location">
    <subcellularLocation>
        <location evidence="1">Membrane</location>
        <topology evidence="1">Multi-pass membrane protein</topology>
    </subcellularLocation>
</comment>
<evidence type="ECO:0000256" key="3">
    <source>
        <dbReference type="ARBA" id="ARBA00022989"/>
    </source>
</evidence>
<evidence type="ECO:0000256" key="2">
    <source>
        <dbReference type="ARBA" id="ARBA00022692"/>
    </source>
</evidence>
<evidence type="ECO:0000256" key="4">
    <source>
        <dbReference type="ARBA" id="ARBA00023136"/>
    </source>
</evidence>
<keyword evidence="4 6" id="KW-0472">Membrane</keyword>
<gene>
    <name evidence="7" type="primary">nirC</name>
    <name evidence="7" type="ORF">GCM10007425_21740</name>
</gene>
<organism evidence="7 8">
    <name type="scientific">Lysinibacillus alkalisoli</name>
    <dbReference type="NCBI Taxonomy" id="1911548"/>
    <lineage>
        <taxon>Bacteria</taxon>
        <taxon>Bacillati</taxon>
        <taxon>Bacillota</taxon>
        <taxon>Bacilli</taxon>
        <taxon>Bacillales</taxon>
        <taxon>Bacillaceae</taxon>
        <taxon>Lysinibacillus</taxon>
    </lineage>
</organism>
<reference evidence="7" key="1">
    <citation type="journal article" date="2014" name="Int. J. Syst. Evol. Microbiol.">
        <title>Complete genome sequence of Corynebacterium casei LMG S-19264T (=DSM 44701T), isolated from a smear-ripened cheese.</title>
        <authorList>
            <consortium name="US DOE Joint Genome Institute (JGI-PGF)"/>
            <person name="Walter F."/>
            <person name="Albersmeier A."/>
            <person name="Kalinowski J."/>
            <person name="Ruckert C."/>
        </authorList>
    </citation>
    <scope>NUCLEOTIDE SEQUENCE</scope>
    <source>
        <strain evidence="7">CGMCC 1.15760</strain>
    </source>
</reference>
<dbReference type="PROSITE" id="PS01005">
    <property type="entry name" value="FORMATE_NITRITE_TP_1"/>
    <property type="match status" value="1"/>
</dbReference>
<protein>
    <submittedName>
        <fullName evidence="7">Transporter</fullName>
    </submittedName>
</protein>
<dbReference type="Pfam" id="PF01226">
    <property type="entry name" value="Form_Nir_trans"/>
    <property type="match status" value="1"/>
</dbReference>